<keyword evidence="16" id="KW-1185">Reference proteome</keyword>
<keyword evidence="11 13" id="KW-0472">Membrane</keyword>
<evidence type="ECO:0000256" key="9">
    <source>
        <dbReference type="ARBA" id="ARBA00022989"/>
    </source>
</evidence>
<keyword evidence="8" id="KW-0862">Zinc</keyword>
<dbReference type="InterPro" id="IPR008915">
    <property type="entry name" value="Peptidase_M50"/>
</dbReference>
<name>A0ABX8RFP7_9CLOT</name>
<keyword evidence="5 13" id="KW-0812">Transmembrane</keyword>
<protein>
    <submittedName>
        <fullName evidence="15">M50 family metallopeptidase</fullName>
    </submittedName>
</protein>
<keyword evidence="9 13" id="KW-1133">Transmembrane helix</keyword>
<accession>A0ABX8RFP7</accession>
<comment type="similarity">
    <text evidence="3">Belongs to the peptidase M50B family.</text>
</comment>
<feature type="transmembrane region" description="Helical" evidence="13">
    <location>
        <begin position="7"/>
        <end position="27"/>
    </location>
</feature>
<dbReference type="RefSeq" id="WP_218282464.1">
    <property type="nucleotide sequence ID" value="NZ_CP078093.1"/>
</dbReference>
<feature type="transmembrane region" description="Helical" evidence="13">
    <location>
        <begin position="155"/>
        <end position="179"/>
    </location>
</feature>
<keyword evidence="12" id="KW-0129">CBS domain</keyword>
<evidence type="ECO:0000256" key="13">
    <source>
        <dbReference type="SAM" id="Phobius"/>
    </source>
</evidence>
<keyword evidence="4" id="KW-0645">Protease</keyword>
<dbReference type="CDD" id="cd06161">
    <property type="entry name" value="S2P-M50_SpoIVFB"/>
    <property type="match status" value="1"/>
</dbReference>
<evidence type="ECO:0000256" key="11">
    <source>
        <dbReference type="ARBA" id="ARBA00023136"/>
    </source>
</evidence>
<evidence type="ECO:0000256" key="7">
    <source>
        <dbReference type="ARBA" id="ARBA00022801"/>
    </source>
</evidence>
<comment type="subcellular location">
    <subcellularLocation>
        <location evidence="2">Membrane</location>
        <topology evidence="2">Multi-pass membrane protein</topology>
    </subcellularLocation>
</comment>
<evidence type="ECO:0000256" key="3">
    <source>
        <dbReference type="ARBA" id="ARBA00007931"/>
    </source>
</evidence>
<dbReference type="PROSITE" id="PS51371">
    <property type="entry name" value="CBS"/>
    <property type="match status" value="1"/>
</dbReference>
<evidence type="ECO:0000313" key="15">
    <source>
        <dbReference type="EMBL" id="QXM05766.1"/>
    </source>
</evidence>
<evidence type="ECO:0000259" key="14">
    <source>
        <dbReference type="PROSITE" id="PS51371"/>
    </source>
</evidence>
<evidence type="ECO:0000256" key="8">
    <source>
        <dbReference type="ARBA" id="ARBA00022833"/>
    </source>
</evidence>
<feature type="transmembrane region" description="Helical" evidence="13">
    <location>
        <begin position="84"/>
        <end position="102"/>
    </location>
</feature>
<dbReference type="PANTHER" id="PTHR39188">
    <property type="entry name" value="MEMBRANE-ASSOCIATED ZINC METALLOPROTEASE M50B"/>
    <property type="match status" value="1"/>
</dbReference>
<keyword evidence="10" id="KW-0482">Metalloprotease</keyword>
<sequence>MRLMRVYGVDIKVNVLLCIIFFIFFIFGYIENLIISFLVVLLHEGAHVFVAKLFGYRIDKVEIFPFGGVAAIEENLVMYPKHEIIIAASGPIFNFIIVFISYNMLGSLYASFDGFVFFVYANLMIGLFNLLPVIPLDGGRMIRAYLAYLIGFKKATNIVVILSKGISCLLFLWGCYMIKFNKLNIYLPLLAIFLYTAAHKEQSIAAFIFIKEIAQKKQHLLCNGVLSTKYLTAVKSVSVKDVMNQFVPRKYHIITVVDTRCNVIGVLTENDIFNGMVQYGLNASLEKLLMGK</sequence>
<evidence type="ECO:0000313" key="16">
    <source>
        <dbReference type="Proteomes" id="UP000886818"/>
    </source>
</evidence>
<dbReference type="Proteomes" id="UP000886818">
    <property type="component" value="Chromosome"/>
</dbReference>
<evidence type="ECO:0000256" key="5">
    <source>
        <dbReference type="ARBA" id="ARBA00022692"/>
    </source>
</evidence>
<evidence type="ECO:0000256" key="10">
    <source>
        <dbReference type="ARBA" id="ARBA00023049"/>
    </source>
</evidence>
<keyword evidence="7" id="KW-0378">Hydrolase</keyword>
<evidence type="ECO:0000256" key="6">
    <source>
        <dbReference type="ARBA" id="ARBA00022723"/>
    </source>
</evidence>
<feature type="transmembrane region" description="Helical" evidence="13">
    <location>
        <begin position="114"/>
        <end position="134"/>
    </location>
</feature>
<dbReference type="PANTHER" id="PTHR39188:SF3">
    <property type="entry name" value="STAGE IV SPORULATION PROTEIN FB"/>
    <property type="match status" value="1"/>
</dbReference>
<dbReference type="EMBL" id="CP078093">
    <property type="protein sequence ID" value="QXM05766.1"/>
    <property type="molecule type" value="Genomic_DNA"/>
</dbReference>
<evidence type="ECO:0000256" key="2">
    <source>
        <dbReference type="ARBA" id="ARBA00004141"/>
    </source>
</evidence>
<feature type="domain" description="CBS" evidence="14">
    <location>
        <begin position="226"/>
        <end position="284"/>
    </location>
</feature>
<evidence type="ECO:0000256" key="4">
    <source>
        <dbReference type="ARBA" id="ARBA00022670"/>
    </source>
</evidence>
<proteinExistence type="inferred from homology"/>
<reference evidence="15" key="1">
    <citation type="submission" date="2021-07" db="EMBL/GenBank/DDBJ databases">
        <title>Complete genome sequence of Crassaminicella sp. 143-21, isolated from a deep-sea hydrothermal vent.</title>
        <authorList>
            <person name="Li X."/>
        </authorList>
    </citation>
    <scope>NUCLEOTIDE SEQUENCE</scope>
    <source>
        <strain evidence="15">143-21</strain>
    </source>
</reference>
<evidence type="ECO:0000256" key="12">
    <source>
        <dbReference type="PROSITE-ProRule" id="PRU00703"/>
    </source>
</evidence>
<keyword evidence="6" id="KW-0479">Metal-binding</keyword>
<dbReference type="InterPro" id="IPR000644">
    <property type="entry name" value="CBS_dom"/>
</dbReference>
<organism evidence="15 16">
    <name type="scientific">Crassaminicella indica</name>
    <dbReference type="NCBI Taxonomy" id="2855394"/>
    <lineage>
        <taxon>Bacteria</taxon>
        <taxon>Bacillati</taxon>
        <taxon>Bacillota</taxon>
        <taxon>Clostridia</taxon>
        <taxon>Eubacteriales</taxon>
        <taxon>Clostridiaceae</taxon>
        <taxon>Crassaminicella</taxon>
    </lineage>
</organism>
<comment type="cofactor">
    <cofactor evidence="1">
        <name>Zn(2+)</name>
        <dbReference type="ChEBI" id="CHEBI:29105"/>
    </cofactor>
</comment>
<gene>
    <name evidence="15" type="ORF">KVH43_10390</name>
</gene>
<evidence type="ECO:0000256" key="1">
    <source>
        <dbReference type="ARBA" id="ARBA00001947"/>
    </source>
</evidence>
<dbReference type="Pfam" id="PF02163">
    <property type="entry name" value="Peptidase_M50"/>
    <property type="match status" value="2"/>
</dbReference>